<protein>
    <submittedName>
        <fullName evidence="1">Uncharacterized protein</fullName>
    </submittedName>
</protein>
<accession>A0A392N7I9</accession>
<proteinExistence type="predicted"/>
<evidence type="ECO:0000313" key="1">
    <source>
        <dbReference type="EMBL" id="MCH94454.1"/>
    </source>
</evidence>
<name>A0A392N7I9_9FABA</name>
<sequence>MFRLGWGYGGNGWRWHMQLFAWGEELWGKCCSVLANVLLQVDIPDEWEWLPNLEEGYSDGAYFVLTSSTETERNIHCDLIWNKQRRY</sequence>
<reference evidence="1 2" key="1">
    <citation type="journal article" date="2018" name="Front. Plant Sci.">
        <title>Red Clover (Trifolium pratense) and Zigzag Clover (T. medium) - A Picture of Genomic Similarities and Differences.</title>
        <authorList>
            <person name="Dluhosova J."/>
            <person name="Istvanek J."/>
            <person name="Nedelnik J."/>
            <person name="Repkova J."/>
        </authorList>
    </citation>
    <scope>NUCLEOTIDE SEQUENCE [LARGE SCALE GENOMIC DNA]</scope>
    <source>
        <strain evidence="2">cv. 10/8</strain>
        <tissue evidence="1">Leaf</tissue>
    </source>
</reference>
<organism evidence="1 2">
    <name type="scientific">Trifolium medium</name>
    <dbReference type="NCBI Taxonomy" id="97028"/>
    <lineage>
        <taxon>Eukaryota</taxon>
        <taxon>Viridiplantae</taxon>
        <taxon>Streptophyta</taxon>
        <taxon>Embryophyta</taxon>
        <taxon>Tracheophyta</taxon>
        <taxon>Spermatophyta</taxon>
        <taxon>Magnoliopsida</taxon>
        <taxon>eudicotyledons</taxon>
        <taxon>Gunneridae</taxon>
        <taxon>Pentapetalae</taxon>
        <taxon>rosids</taxon>
        <taxon>fabids</taxon>
        <taxon>Fabales</taxon>
        <taxon>Fabaceae</taxon>
        <taxon>Papilionoideae</taxon>
        <taxon>50 kb inversion clade</taxon>
        <taxon>NPAAA clade</taxon>
        <taxon>Hologalegina</taxon>
        <taxon>IRL clade</taxon>
        <taxon>Trifolieae</taxon>
        <taxon>Trifolium</taxon>
    </lineage>
</organism>
<keyword evidence="2" id="KW-1185">Reference proteome</keyword>
<dbReference type="AlphaFoldDB" id="A0A392N7I9"/>
<evidence type="ECO:0000313" key="2">
    <source>
        <dbReference type="Proteomes" id="UP000265520"/>
    </source>
</evidence>
<dbReference type="EMBL" id="LXQA010027375">
    <property type="protein sequence ID" value="MCH94454.1"/>
    <property type="molecule type" value="Genomic_DNA"/>
</dbReference>
<comment type="caution">
    <text evidence="1">The sequence shown here is derived from an EMBL/GenBank/DDBJ whole genome shotgun (WGS) entry which is preliminary data.</text>
</comment>
<dbReference type="Proteomes" id="UP000265520">
    <property type="component" value="Unassembled WGS sequence"/>
</dbReference>